<dbReference type="AlphaFoldDB" id="A0A194ULS3"/>
<dbReference type="PANTHER" id="PTHR46064">
    <property type="entry name" value="QUEUINE TRNA-RIBOSYLTRANSFERASE ACCESSORY SUBUNIT 2"/>
    <property type="match status" value="1"/>
</dbReference>
<feature type="binding site" evidence="5">
    <location>
        <position position="371"/>
    </location>
    <ligand>
        <name>Zn(2+)</name>
        <dbReference type="ChEBI" id="CHEBI:29105"/>
    </ligand>
</feature>
<dbReference type="GO" id="GO:0046872">
    <property type="term" value="F:metal ion binding"/>
    <property type="evidence" value="ECO:0007669"/>
    <property type="project" value="UniProtKB-KW"/>
</dbReference>
<evidence type="ECO:0000256" key="1">
    <source>
        <dbReference type="ARBA" id="ARBA00022490"/>
    </source>
</evidence>
<comment type="function">
    <text evidence="5">Non-catalytic subunit of the queuine tRNA-ribosyltransferase (TGT) that catalyzes the base-exchange of a guanine (G) residue with queuine (Q) at position 34 (anticodon wobble position) in tRNAs with GU(N) anticodons (tRNA-Asp, -Asn, -His and -Tyr), resulting in the hypermodified nucleoside queuosine (7-(((4,5-cis-dihydroxy-2-cyclopenten-1-yl)amino)methyl)-7-deazaguanosine).</text>
</comment>
<protein>
    <recommendedName>
        <fullName evidence="5">Queuine tRNA-ribosyltransferase accessory subunit 2</fullName>
    </recommendedName>
    <alternativeName>
        <fullName evidence="5">Queuine tRNA-ribosyltransferase domain-containing protein 1</fullName>
    </alternativeName>
</protein>
<dbReference type="PANTHER" id="PTHR46064:SF1">
    <property type="entry name" value="QUEUINE TRNA-RIBOSYLTRANSFERASE ACCESSORY SUBUNIT 2"/>
    <property type="match status" value="1"/>
</dbReference>
<comment type="cofactor">
    <cofactor evidence="5">
        <name>Zn(2+)</name>
        <dbReference type="ChEBI" id="CHEBI:29105"/>
    </cofactor>
    <text evidence="5">Binds 1 zinc ion per subunit.</text>
</comment>
<dbReference type="GO" id="GO:0008479">
    <property type="term" value="F:tRNA-guanosine(34) queuine transglycosylase activity"/>
    <property type="evidence" value="ECO:0007669"/>
    <property type="project" value="UniProtKB-UniRule"/>
</dbReference>
<evidence type="ECO:0000256" key="3">
    <source>
        <dbReference type="ARBA" id="ARBA00022723"/>
    </source>
</evidence>
<gene>
    <name evidence="7" type="ORF">VP1G_00068</name>
</gene>
<dbReference type="GO" id="GO:0005737">
    <property type="term" value="C:cytoplasm"/>
    <property type="evidence" value="ECO:0007669"/>
    <property type="project" value="UniProtKB-SubCell"/>
</dbReference>
<keyword evidence="8" id="KW-1185">Reference proteome</keyword>
<organism evidence="7 8">
    <name type="scientific">Cytospora mali</name>
    <name type="common">Apple Valsa canker fungus</name>
    <name type="synonym">Valsa mali</name>
    <dbReference type="NCBI Taxonomy" id="578113"/>
    <lineage>
        <taxon>Eukaryota</taxon>
        <taxon>Fungi</taxon>
        <taxon>Dikarya</taxon>
        <taxon>Ascomycota</taxon>
        <taxon>Pezizomycotina</taxon>
        <taxon>Sordariomycetes</taxon>
        <taxon>Sordariomycetidae</taxon>
        <taxon>Diaporthales</taxon>
        <taxon>Cytosporaceae</taxon>
        <taxon>Cytospora</taxon>
    </lineage>
</organism>
<dbReference type="InterPro" id="IPR002616">
    <property type="entry name" value="tRNA_ribo_trans-like"/>
</dbReference>
<dbReference type="Proteomes" id="UP000078576">
    <property type="component" value="Unassembled WGS sequence"/>
</dbReference>
<dbReference type="HAMAP" id="MF_03043">
    <property type="entry name" value="QTRT2"/>
    <property type="match status" value="1"/>
</dbReference>
<comment type="subcellular location">
    <subcellularLocation>
        <location evidence="5">Cytoplasm</location>
    </subcellularLocation>
</comment>
<name>A0A194ULS3_CYTMA</name>
<comment type="similarity">
    <text evidence="5">Belongs to the queuine tRNA-ribosyltransferase family. QTRT2 subfamily.</text>
</comment>
<comment type="subunit">
    <text evidence="5">Heterodimer of a catalytic subunit and an accessory subunit.</text>
</comment>
<dbReference type="InterPro" id="IPR050852">
    <property type="entry name" value="Queuine_tRNA-ribosyltrfase"/>
</dbReference>
<dbReference type="InterPro" id="IPR028592">
    <property type="entry name" value="QTRTD1"/>
</dbReference>
<evidence type="ECO:0000313" key="7">
    <source>
        <dbReference type="EMBL" id="KUI52607.1"/>
    </source>
</evidence>
<feature type="binding site" evidence="5">
    <location>
        <position position="345"/>
    </location>
    <ligand>
        <name>Zn(2+)</name>
        <dbReference type="ChEBI" id="CHEBI:29105"/>
    </ligand>
</feature>
<sequence>MCDSNEADGMRFDILKAAAGDGAAARLGRLTLPQRQATETPNFFAVSSRGVVPHLTPDTISRYGRFSGAYMAMEDLVEKSQKNVTKVPAAQKIPAADGKHLHAFTALPSSSVIILGPRRAPPVKAPTGNNDKSIQIFTSNGFRSLSNDDYNAAIKSLRPDIAIPLADINHGAVTTPQAKSLWRMCERTEEWMTEMHRSIEQEDLRSSNISIFAPTLPSPYPMQWHYLKCLSEELLEKVSGLAIYDVDVLPDLINHPALLPLPRLSLDAPANPHEVLREISLGVDTFLLPFINAVSDAGVAMTFTFPAPPATTDDTNLLPLGWDLTEPENMSSLRPLVEGCTCYACTQHHRAYLHHLLNAGEMLAWTLLQIHNHHVMAEFFTGVRTSLAAGAVQFEEDCKVFFRTYEADMPTGTGTRPRARGYHFKAGFGDPKRNKPAWGQLDGQDEVAKHDAVEERLQRDVMETALVPDVDAAELAGEGFAEIDINKAA</sequence>
<evidence type="ECO:0000313" key="8">
    <source>
        <dbReference type="Proteomes" id="UP000078576"/>
    </source>
</evidence>
<keyword evidence="4 5" id="KW-0862">Zinc</keyword>
<feature type="domain" description="tRNA-guanine(15) transglycosylase-like" evidence="6">
    <location>
        <begin position="24"/>
        <end position="406"/>
    </location>
</feature>
<dbReference type="EMBL" id="KN714666">
    <property type="protein sequence ID" value="KUI52607.1"/>
    <property type="molecule type" value="Genomic_DNA"/>
</dbReference>
<dbReference type="Gene3D" id="3.20.20.105">
    <property type="entry name" value="Queuine tRNA-ribosyltransferase-like"/>
    <property type="match status" value="1"/>
</dbReference>
<evidence type="ECO:0000256" key="2">
    <source>
        <dbReference type="ARBA" id="ARBA00022694"/>
    </source>
</evidence>
<feature type="binding site" evidence="5">
    <location>
        <position position="340"/>
    </location>
    <ligand>
        <name>Zn(2+)</name>
        <dbReference type="ChEBI" id="CHEBI:29105"/>
    </ligand>
</feature>
<accession>A0A194ULS3</accession>
<reference evidence="8" key="1">
    <citation type="submission" date="2014-12" db="EMBL/GenBank/DDBJ databases">
        <title>Genome Sequence of Valsa Canker Pathogens Uncovers a Specific Adaption of Colonization on Woody Bark.</title>
        <authorList>
            <person name="Yin Z."/>
            <person name="Liu H."/>
            <person name="Gao X."/>
            <person name="Li Z."/>
            <person name="Song N."/>
            <person name="Ke X."/>
            <person name="Dai Q."/>
            <person name="Wu Y."/>
            <person name="Sun Y."/>
            <person name="Xu J.-R."/>
            <person name="Kang Z.K."/>
            <person name="Wang L."/>
            <person name="Huang L."/>
        </authorList>
    </citation>
    <scope>NUCLEOTIDE SEQUENCE [LARGE SCALE GENOMIC DNA]</scope>
    <source>
        <strain evidence="8">SXYL134</strain>
    </source>
</reference>
<dbReference type="InterPro" id="IPR036511">
    <property type="entry name" value="TGT-like_sf"/>
</dbReference>
<dbReference type="SUPFAM" id="SSF51713">
    <property type="entry name" value="tRNA-guanine transglycosylase"/>
    <property type="match status" value="1"/>
</dbReference>
<feature type="binding site" evidence="5">
    <location>
        <position position="342"/>
    </location>
    <ligand>
        <name>Zn(2+)</name>
        <dbReference type="ChEBI" id="CHEBI:29105"/>
    </ligand>
</feature>
<evidence type="ECO:0000256" key="4">
    <source>
        <dbReference type="ARBA" id="ARBA00022833"/>
    </source>
</evidence>
<keyword evidence="2 5" id="KW-0819">tRNA processing</keyword>
<proteinExistence type="inferred from homology"/>
<dbReference type="GO" id="GO:0006400">
    <property type="term" value="P:tRNA modification"/>
    <property type="evidence" value="ECO:0007669"/>
    <property type="project" value="InterPro"/>
</dbReference>
<evidence type="ECO:0000256" key="5">
    <source>
        <dbReference type="HAMAP-Rule" id="MF_03043"/>
    </source>
</evidence>
<dbReference type="Pfam" id="PF01702">
    <property type="entry name" value="TGT"/>
    <property type="match status" value="1"/>
</dbReference>
<dbReference type="OrthoDB" id="27601at2759"/>
<keyword evidence="1 5" id="KW-0963">Cytoplasm</keyword>
<evidence type="ECO:0000259" key="6">
    <source>
        <dbReference type="Pfam" id="PF01702"/>
    </source>
</evidence>
<dbReference type="STRING" id="694573.A0A194ULS3"/>
<keyword evidence="3 5" id="KW-0479">Metal-binding</keyword>